<dbReference type="PROSITE" id="PS50293">
    <property type="entry name" value="TPR_REGION"/>
    <property type="match status" value="2"/>
</dbReference>
<dbReference type="InterPro" id="IPR011990">
    <property type="entry name" value="TPR-like_helical_dom_sf"/>
</dbReference>
<evidence type="ECO:0000313" key="5">
    <source>
        <dbReference type="Proteomes" id="UP000000600"/>
    </source>
</evidence>
<keyword evidence="1" id="KW-0677">Repeat</keyword>
<name>A0BWG3_PARTE</name>
<dbReference type="InterPro" id="IPR019734">
    <property type="entry name" value="TPR_rpt"/>
</dbReference>
<keyword evidence="2 3" id="KW-0802">TPR repeat</keyword>
<evidence type="ECO:0000256" key="1">
    <source>
        <dbReference type="ARBA" id="ARBA00022737"/>
    </source>
</evidence>
<dbReference type="PROSITE" id="PS50005">
    <property type="entry name" value="TPR"/>
    <property type="match status" value="2"/>
</dbReference>
<dbReference type="InterPro" id="IPR050498">
    <property type="entry name" value="Ycf3"/>
</dbReference>
<evidence type="ECO:0000313" key="4">
    <source>
        <dbReference type="EMBL" id="CAK62880.1"/>
    </source>
</evidence>
<sequence>MKLQWIVQKHYNYKEKMLMLFILEVNNLKQLANAYKNQGNYEEAIVDYSKALELNSKHAAAYYNRGLIFSDQQIYEKAIMDYSKAIELLPANPLYCFSLGFLYLSLKDLNQAYENSQKATQLSLKVTSQQILQFQITKDKIIFLLQKVEILTSIDKELQNVKEEMEYLLKINVLSEVYHQQYQSEIKIIEDLLGLFAPSKSKENQGEILQTLKLQMENILNCKIEISKLKSNLSQDQDDQNYHFNEKIPFNQTEKLSINLECSKQKESLNPKMNQYQHSLFWHLFNYLYIIELISLDSFMINSKFDSKQILEVIQQNDNLKNSNEGFVPIFSETFGLINRALDFFGNPQEKKLQSRVLNLKSILQAFTTDKSEYKREIEQASLYLMNNTKEDFEINQFNIFELFIEKISILEIDYVQYSESNFWKSGILHTLIILQYFDQNCQNIINQSTICTLKDIIVRSINEFNSESFAIEYIKQQ</sequence>
<dbReference type="KEGG" id="ptm:GSPATT00032732001"/>
<dbReference type="HOGENOM" id="CLU_571717_0_0_1"/>
<dbReference type="GO" id="GO:0051301">
    <property type="term" value="P:cell division"/>
    <property type="evidence" value="ECO:0000318"/>
    <property type="project" value="GO_Central"/>
</dbReference>
<dbReference type="STRING" id="5888.A0BWG3"/>
<evidence type="ECO:0000256" key="2">
    <source>
        <dbReference type="ARBA" id="ARBA00022803"/>
    </source>
</evidence>
<dbReference type="EMBL" id="CT868022">
    <property type="protein sequence ID" value="CAK62880.1"/>
    <property type="molecule type" value="Genomic_DNA"/>
</dbReference>
<feature type="repeat" description="TPR" evidence="3">
    <location>
        <begin position="25"/>
        <end position="58"/>
    </location>
</feature>
<dbReference type="Pfam" id="PF13181">
    <property type="entry name" value="TPR_8"/>
    <property type="match status" value="1"/>
</dbReference>
<dbReference type="PANTHER" id="PTHR44858">
    <property type="entry name" value="TETRATRICOPEPTIDE REPEAT PROTEIN 6"/>
    <property type="match status" value="1"/>
</dbReference>
<dbReference type="Gene3D" id="1.25.40.10">
    <property type="entry name" value="Tetratricopeptide repeat domain"/>
    <property type="match status" value="1"/>
</dbReference>
<dbReference type="InParanoid" id="A0BWG3"/>
<dbReference type="GeneID" id="5016057"/>
<reference evidence="4 5" key="1">
    <citation type="journal article" date="2006" name="Nature">
        <title>Global trends of whole-genome duplications revealed by the ciliate Paramecium tetraurelia.</title>
        <authorList>
            <consortium name="Genoscope"/>
            <person name="Aury J.-M."/>
            <person name="Jaillon O."/>
            <person name="Duret L."/>
            <person name="Noel B."/>
            <person name="Jubin C."/>
            <person name="Porcel B.M."/>
            <person name="Segurens B."/>
            <person name="Daubin V."/>
            <person name="Anthouard V."/>
            <person name="Aiach N."/>
            <person name="Arnaiz O."/>
            <person name="Billaut A."/>
            <person name="Beisson J."/>
            <person name="Blanc I."/>
            <person name="Bouhouche K."/>
            <person name="Camara F."/>
            <person name="Duharcourt S."/>
            <person name="Guigo R."/>
            <person name="Gogendeau D."/>
            <person name="Katinka M."/>
            <person name="Keller A.-M."/>
            <person name="Kissmehl R."/>
            <person name="Klotz C."/>
            <person name="Koll F."/>
            <person name="Le Moue A."/>
            <person name="Lepere C."/>
            <person name="Malinsky S."/>
            <person name="Nowacki M."/>
            <person name="Nowak J.K."/>
            <person name="Plattner H."/>
            <person name="Poulain J."/>
            <person name="Ruiz F."/>
            <person name="Serrano V."/>
            <person name="Zagulski M."/>
            <person name="Dessen P."/>
            <person name="Betermier M."/>
            <person name="Weissenbach J."/>
            <person name="Scarpelli C."/>
            <person name="Schachter V."/>
            <person name="Sperling L."/>
            <person name="Meyer E."/>
            <person name="Cohen J."/>
            <person name="Wincker P."/>
        </authorList>
    </citation>
    <scope>NUCLEOTIDE SEQUENCE [LARGE SCALE GENOMIC DNA]</scope>
    <source>
        <strain evidence="4 5">Stock d4-2</strain>
    </source>
</reference>
<dbReference type="SUPFAM" id="SSF48452">
    <property type="entry name" value="TPR-like"/>
    <property type="match status" value="1"/>
</dbReference>
<dbReference type="OrthoDB" id="2017782at2759"/>
<dbReference type="AlphaFoldDB" id="A0BWG3"/>
<gene>
    <name evidence="4" type="ORF">GSPATT00032732001</name>
</gene>
<proteinExistence type="predicted"/>
<feature type="repeat" description="TPR" evidence="3">
    <location>
        <begin position="59"/>
        <end position="92"/>
    </location>
</feature>
<dbReference type="Pfam" id="PF13414">
    <property type="entry name" value="TPR_11"/>
    <property type="match status" value="1"/>
</dbReference>
<accession>A0BWG3</accession>
<organism evidence="4 5">
    <name type="scientific">Paramecium tetraurelia</name>
    <dbReference type="NCBI Taxonomy" id="5888"/>
    <lineage>
        <taxon>Eukaryota</taxon>
        <taxon>Sar</taxon>
        <taxon>Alveolata</taxon>
        <taxon>Ciliophora</taxon>
        <taxon>Intramacronucleata</taxon>
        <taxon>Oligohymenophorea</taxon>
        <taxon>Peniculida</taxon>
        <taxon>Parameciidae</taxon>
        <taxon>Paramecium</taxon>
    </lineage>
</organism>
<dbReference type="RefSeq" id="XP_001430278.1">
    <property type="nucleotide sequence ID" value="XM_001430241.1"/>
</dbReference>
<protein>
    <submittedName>
        <fullName evidence="4">Uncharacterized protein</fullName>
    </submittedName>
</protein>
<dbReference type="PANTHER" id="PTHR44858:SF1">
    <property type="entry name" value="UDP-N-ACETYLGLUCOSAMINE--PEPTIDE N-ACETYLGLUCOSAMINYLTRANSFERASE SPINDLY-RELATED"/>
    <property type="match status" value="1"/>
</dbReference>
<dbReference type="SMART" id="SM00028">
    <property type="entry name" value="TPR"/>
    <property type="match status" value="3"/>
</dbReference>
<keyword evidence="5" id="KW-1185">Reference proteome</keyword>
<dbReference type="Proteomes" id="UP000000600">
    <property type="component" value="Unassembled WGS sequence"/>
</dbReference>
<evidence type="ECO:0000256" key="3">
    <source>
        <dbReference type="PROSITE-ProRule" id="PRU00339"/>
    </source>
</evidence>